<dbReference type="EnsemblBacteria" id="AAP99654">
    <property type="protein sequence ID" value="AAP99654"/>
    <property type="gene ID" value="Pro_0610"/>
</dbReference>
<reference evidence="1 2" key="1">
    <citation type="journal article" date="2003" name="Proc. Natl. Acad. Sci. U.S.A.">
        <title>Genome sequence of the cyanobacterium Prochlorococcus marinus SS120, a nearly minimal oxyphototrophic genome.</title>
        <authorList>
            <person name="Dufresne A."/>
            <person name="Salanoubat M."/>
            <person name="Partensky F."/>
            <person name="Artiguenave F."/>
            <person name="Axmann I.M."/>
            <person name="Barbe V."/>
            <person name="Duprat S."/>
            <person name="Galperin M.Y."/>
            <person name="Koonin E.V."/>
            <person name="Le Gall F."/>
            <person name="Makarova K.S."/>
            <person name="Ostrowski M."/>
            <person name="Oztas S."/>
            <person name="Robert C."/>
            <person name="Rogozin I.B."/>
            <person name="Scanlan D.J."/>
            <person name="Tandeau de Marsac N."/>
            <person name="Weissenbach J."/>
            <person name="Wincker P."/>
            <person name="Wolf Y.I."/>
            <person name="Hess W.R."/>
        </authorList>
    </citation>
    <scope>NUCLEOTIDE SEQUENCE [LARGE SCALE GENOMIC DNA]</scope>
    <source>
        <strain evidence="2">SARG / CCMP1375 / SS120</strain>
    </source>
</reference>
<proteinExistence type="predicted"/>
<organism evidence="1 2">
    <name type="scientific">Prochlorococcus marinus (strain SARG / CCMP1375 / SS120)</name>
    <dbReference type="NCBI Taxonomy" id="167539"/>
    <lineage>
        <taxon>Bacteria</taxon>
        <taxon>Bacillati</taxon>
        <taxon>Cyanobacteriota</taxon>
        <taxon>Cyanophyceae</taxon>
        <taxon>Synechococcales</taxon>
        <taxon>Prochlorococcaceae</taxon>
        <taxon>Prochlorococcus</taxon>
    </lineage>
</organism>
<protein>
    <submittedName>
        <fullName evidence="1">Uncharacterized protein</fullName>
    </submittedName>
</protein>
<accession>Q7VCY0</accession>
<dbReference type="PATRIC" id="fig|167539.5.peg.628"/>
<evidence type="ECO:0000313" key="2">
    <source>
        <dbReference type="Proteomes" id="UP000001420"/>
    </source>
</evidence>
<evidence type="ECO:0000313" key="1">
    <source>
        <dbReference type="EMBL" id="AAP99654.1"/>
    </source>
</evidence>
<dbReference type="KEGG" id="pma:Pro_0610"/>
<dbReference type="OrthoDB" id="8955285at2"/>
<keyword evidence="2" id="KW-1185">Reference proteome</keyword>
<dbReference type="RefSeq" id="WP_011124762.1">
    <property type="nucleotide sequence ID" value="NC_005042.1"/>
</dbReference>
<sequence length="172" mass="20358">MNTLQTKIFNVINAIIRIDDFGEYYKDHTIRYGVLNYVAKFSLSKDKYLITAKAYRHLELNGFLNEKGLRRGLKSRKNGFTYEHPVPSNRISAEIIKYRYDEDMVAKILNWTDYIVVLTTDENNSIKDSGFQNNMPEDWIFFKDNIFERYKFSPLVEDIPSQEINVYGQICR</sequence>
<gene>
    <name evidence="1" type="ordered locus">Pro_0610</name>
</gene>
<name>Q7VCY0_PROMA</name>
<dbReference type="Proteomes" id="UP000001420">
    <property type="component" value="Chromosome"/>
</dbReference>
<dbReference type="AlphaFoldDB" id="Q7VCY0"/>
<dbReference type="HOGENOM" id="CLU_1553915_0_0_3"/>
<dbReference type="EMBL" id="AE017126">
    <property type="protein sequence ID" value="AAP99654.1"/>
    <property type="molecule type" value="Genomic_DNA"/>
</dbReference>